<evidence type="ECO:0000313" key="3">
    <source>
        <dbReference type="Proteomes" id="UP001554567"/>
    </source>
</evidence>
<keyword evidence="1" id="KW-0732">Signal</keyword>
<sequence length="139" mass="16213">MKVVYAVLIYMLTLSNSLAELLEKNTITDALKPCMSIKHSGEVESCLIVLKEQKEKDYEKEYKSYIQSVKNSKETPADKIKIINIEQKAKEGWDVYLKNSCLAEVALYEKDSFGYNSKYYVCLTENYLSRIDYYIKNKF</sequence>
<organism evidence="2 3">
    <name type="scientific">Erwinia papayae</name>
    <dbReference type="NCBI Taxonomy" id="206499"/>
    <lineage>
        <taxon>Bacteria</taxon>
        <taxon>Pseudomonadati</taxon>
        <taxon>Pseudomonadota</taxon>
        <taxon>Gammaproteobacteria</taxon>
        <taxon>Enterobacterales</taxon>
        <taxon>Erwiniaceae</taxon>
        <taxon>Erwinia</taxon>
    </lineage>
</organism>
<protein>
    <recommendedName>
        <fullName evidence="4">DUF1311 domain-containing protein</fullName>
    </recommendedName>
</protein>
<dbReference type="Gene3D" id="1.20.1270.180">
    <property type="match status" value="1"/>
</dbReference>
<feature type="chain" id="PRO_5045847255" description="DUF1311 domain-containing protein" evidence="1">
    <location>
        <begin position="20"/>
        <end position="139"/>
    </location>
</feature>
<keyword evidence="3" id="KW-1185">Reference proteome</keyword>
<evidence type="ECO:0008006" key="4">
    <source>
        <dbReference type="Google" id="ProtNLM"/>
    </source>
</evidence>
<reference evidence="2 3" key="1">
    <citation type="submission" date="2024-07" db="EMBL/GenBank/DDBJ databases">
        <authorList>
            <person name="Dulla G.F.J."/>
            <person name="Delorm J.G."/>
        </authorList>
    </citation>
    <scope>NUCLEOTIDE SEQUENCE [LARGE SCALE GENOMIC DNA]</scope>
    <source>
        <strain evidence="2 3">JGD 233</strain>
    </source>
</reference>
<dbReference type="EMBL" id="JBFKZN010000011">
    <property type="protein sequence ID" value="MEW5291138.1"/>
    <property type="molecule type" value="Genomic_DNA"/>
</dbReference>
<dbReference type="Proteomes" id="UP001554567">
    <property type="component" value="Unassembled WGS sequence"/>
</dbReference>
<name>A0ABV3N5U7_9GAMM</name>
<comment type="caution">
    <text evidence="2">The sequence shown here is derived from an EMBL/GenBank/DDBJ whole genome shotgun (WGS) entry which is preliminary data.</text>
</comment>
<evidence type="ECO:0000256" key="1">
    <source>
        <dbReference type="SAM" id="SignalP"/>
    </source>
</evidence>
<feature type="signal peptide" evidence="1">
    <location>
        <begin position="1"/>
        <end position="19"/>
    </location>
</feature>
<evidence type="ECO:0000313" key="2">
    <source>
        <dbReference type="EMBL" id="MEW5291138.1"/>
    </source>
</evidence>
<gene>
    <name evidence="2" type="ORF">ABW286_18450</name>
</gene>
<dbReference type="RefSeq" id="WP_367168355.1">
    <property type="nucleotide sequence ID" value="NZ_JBFKZN010000011.1"/>
</dbReference>
<proteinExistence type="predicted"/>
<accession>A0ABV3N5U7</accession>